<organism evidence="2 3">
    <name type="scientific">Streptodolium elevatio</name>
    <dbReference type="NCBI Taxonomy" id="3157996"/>
    <lineage>
        <taxon>Bacteria</taxon>
        <taxon>Bacillati</taxon>
        <taxon>Actinomycetota</taxon>
        <taxon>Actinomycetes</taxon>
        <taxon>Kitasatosporales</taxon>
        <taxon>Streptomycetaceae</taxon>
        <taxon>Streptodolium</taxon>
    </lineage>
</organism>
<name>A0ABV3DN24_9ACTN</name>
<gene>
    <name evidence="2" type="ORF">AB0C36_24115</name>
</gene>
<evidence type="ECO:0000313" key="2">
    <source>
        <dbReference type="EMBL" id="MEU8136584.1"/>
    </source>
</evidence>
<evidence type="ECO:0000313" key="3">
    <source>
        <dbReference type="Proteomes" id="UP001551482"/>
    </source>
</evidence>
<feature type="compositionally biased region" description="Acidic residues" evidence="1">
    <location>
        <begin position="50"/>
        <end position="61"/>
    </location>
</feature>
<reference evidence="2 3" key="1">
    <citation type="submission" date="2024-06" db="EMBL/GenBank/DDBJ databases">
        <title>The Natural Products Discovery Center: Release of the First 8490 Sequenced Strains for Exploring Actinobacteria Biosynthetic Diversity.</title>
        <authorList>
            <person name="Kalkreuter E."/>
            <person name="Kautsar S.A."/>
            <person name="Yang D."/>
            <person name="Bader C.D."/>
            <person name="Teijaro C.N."/>
            <person name="Fluegel L."/>
            <person name="Davis C.M."/>
            <person name="Simpson J.R."/>
            <person name="Lauterbach L."/>
            <person name="Steele A.D."/>
            <person name="Gui C."/>
            <person name="Meng S."/>
            <person name="Li G."/>
            <person name="Viehrig K."/>
            <person name="Ye F."/>
            <person name="Su P."/>
            <person name="Kiefer A.F."/>
            <person name="Nichols A."/>
            <person name="Cepeda A.J."/>
            <person name="Yan W."/>
            <person name="Fan B."/>
            <person name="Jiang Y."/>
            <person name="Adhikari A."/>
            <person name="Zheng C.-J."/>
            <person name="Schuster L."/>
            <person name="Cowan T.M."/>
            <person name="Smanski M.J."/>
            <person name="Chevrette M.G."/>
            <person name="De Carvalho L.P.S."/>
            <person name="Shen B."/>
        </authorList>
    </citation>
    <scope>NUCLEOTIDE SEQUENCE [LARGE SCALE GENOMIC DNA]</scope>
    <source>
        <strain evidence="2 3">NPDC048946</strain>
    </source>
</reference>
<protein>
    <recommendedName>
        <fullName evidence="4">Lsr2 protein</fullName>
    </recommendedName>
</protein>
<proteinExistence type="predicted"/>
<feature type="region of interest" description="Disordered" evidence="1">
    <location>
        <begin position="15"/>
        <end position="74"/>
    </location>
</feature>
<evidence type="ECO:0008006" key="4">
    <source>
        <dbReference type="Google" id="ProtNLM"/>
    </source>
</evidence>
<dbReference type="RefSeq" id="WP_358357249.1">
    <property type="nucleotide sequence ID" value="NZ_JBEZFP010000066.1"/>
</dbReference>
<dbReference type="Proteomes" id="UP001551482">
    <property type="component" value="Unassembled WGS sequence"/>
</dbReference>
<keyword evidence="3" id="KW-1185">Reference proteome</keyword>
<evidence type="ECO:0000256" key="1">
    <source>
        <dbReference type="SAM" id="MobiDB-lite"/>
    </source>
</evidence>
<comment type="caution">
    <text evidence="2">The sequence shown here is derived from an EMBL/GenBank/DDBJ whole genome shotgun (WGS) entry which is preliminary data.</text>
</comment>
<accession>A0ABV3DN24</accession>
<feature type="compositionally biased region" description="Low complexity" evidence="1">
    <location>
        <begin position="38"/>
        <end position="48"/>
    </location>
</feature>
<sequence length="106" mass="11151">MGRRLRTHVHVHDADGRTHVFGPDDDVPDWAAERIGNPKAWADDAPADGPEPDADDTDENSEPPRSGPGSGEASWAAYAAARGIEVPDGASRKDIIAAVDAANAEQ</sequence>
<dbReference type="EMBL" id="JBEZFP010000066">
    <property type="protein sequence ID" value="MEU8136584.1"/>
    <property type="molecule type" value="Genomic_DNA"/>
</dbReference>